<keyword evidence="2" id="KW-0812">Transmembrane</keyword>
<gene>
    <name evidence="3" type="ORF">LCGC14_1278610</name>
</gene>
<protein>
    <submittedName>
        <fullName evidence="3">Uncharacterized protein</fullName>
    </submittedName>
</protein>
<dbReference type="AlphaFoldDB" id="A0A0F9KXN2"/>
<comment type="similarity">
    <text evidence="1">Belongs to the glycosyl hydrolase 25 family.</text>
</comment>
<proteinExistence type="inferred from homology"/>
<keyword evidence="2" id="KW-1133">Transmembrane helix</keyword>
<evidence type="ECO:0000256" key="2">
    <source>
        <dbReference type="SAM" id="Phobius"/>
    </source>
</evidence>
<dbReference type="Pfam" id="PF01183">
    <property type="entry name" value="Glyco_hydro_25"/>
    <property type="match status" value="1"/>
</dbReference>
<feature type="non-terminal residue" evidence="3">
    <location>
        <position position="272"/>
    </location>
</feature>
<organism evidence="3">
    <name type="scientific">marine sediment metagenome</name>
    <dbReference type="NCBI Taxonomy" id="412755"/>
    <lineage>
        <taxon>unclassified sequences</taxon>
        <taxon>metagenomes</taxon>
        <taxon>ecological metagenomes</taxon>
    </lineage>
</organism>
<sequence>MTWVIEDGTDVSFYNGNIEWKIAEEDGVLTAWIRFGQRKEWVDPRRIENWVNSGDTKILRGPYWVYDERGGDLASEHIEGFKKAFVFDPKKTELPPVVDVELFPITLSELKKFLEWCEEWFGIAPIIYSASWVFSALGVVLPEWMKKYLFWITGYNNRGPDLYGPLAILDPIVVAWQQTDKWPAPWCDAGKADRNYLKELWRYVRMPDKVVNADGLILWMQENAFECEDVQPPLPPIVSGTFDLGSPLPEPLSQHRVSQDFNKRYFAYSGIG</sequence>
<evidence type="ECO:0000256" key="1">
    <source>
        <dbReference type="ARBA" id="ARBA00010646"/>
    </source>
</evidence>
<dbReference type="GO" id="GO:0016998">
    <property type="term" value="P:cell wall macromolecule catabolic process"/>
    <property type="evidence" value="ECO:0007669"/>
    <property type="project" value="InterPro"/>
</dbReference>
<dbReference type="InterPro" id="IPR002053">
    <property type="entry name" value="Glyco_hydro_25"/>
</dbReference>
<feature type="transmembrane region" description="Helical" evidence="2">
    <location>
        <begin position="120"/>
        <end position="141"/>
    </location>
</feature>
<comment type="caution">
    <text evidence="3">The sequence shown here is derived from an EMBL/GenBank/DDBJ whole genome shotgun (WGS) entry which is preliminary data.</text>
</comment>
<dbReference type="PROSITE" id="PS51904">
    <property type="entry name" value="GLYCOSYL_HYDROL_F25_2"/>
    <property type="match status" value="1"/>
</dbReference>
<dbReference type="SUPFAM" id="SSF51445">
    <property type="entry name" value="(Trans)glycosidases"/>
    <property type="match status" value="1"/>
</dbReference>
<keyword evidence="2" id="KW-0472">Membrane</keyword>
<dbReference type="Gene3D" id="3.20.20.80">
    <property type="entry name" value="Glycosidases"/>
    <property type="match status" value="1"/>
</dbReference>
<dbReference type="InterPro" id="IPR017853">
    <property type="entry name" value="GH"/>
</dbReference>
<dbReference type="GO" id="GO:0009253">
    <property type="term" value="P:peptidoglycan catabolic process"/>
    <property type="evidence" value="ECO:0007669"/>
    <property type="project" value="InterPro"/>
</dbReference>
<dbReference type="GO" id="GO:0003796">
    <property type="term" value="F:lysozyme activity"/>
    <property type="evidence" value="ECO:0007669"/>
    <property type="project" value="InterPro"/>
</dbReference>
<dbReference type="EMBL" id="LAZR01007250">
    <property type="protein sequence ID" value="KKM86473.1"/>
    <property type="molecule type" value="Genomic_DNA"/>
</dbReference>
<evidence type="ECO:0000313" key="3">
    <source>
        <dbReference type="EMBL" id="KKM86473.1"/>
    </source>
</evidence>
<name>A0A0F9KXN2_9ZZZZ</name>
<accession>A0A0F9KXN2</accession>
<reference evidence="3" key="1">
    <citation type="journal article" date="2015" name="Nature">
        <title>Complex archaea that bridge the gap between prokaryotes and eukaryotes.</title>
        <authorList>
            <person name="Spang A."/>
            <person name="Saw J.H."/>
            <person name="Jorgensen S.L."/>
            <person name="Zaremba-Niedzwiedzka K."/>
            <person name="Martijn J."/>
            <person name="Lind A.E."/>
            <person name="van Eijk R."/>
            <person name="Schleper C."/>
            <person name="Guy L."/>
            <person name="Ettema T.J."/>
        </authorList>
    </citation>
    <scope>NUCLEOTIDE SEQUENCE</scope>
</reference>